<organism evidence="2 3">
    <name type="scientific">Candidatus Contendobacter odensis Run_B_J11</name>
    <dbReference type="NCBI Taxonomy" id="1400861"/>
    <lineage>
        <taxon>Bacteria</taxon>
        <taxon>Pseudomonadati</taxon>
        <taxon>Pseudomonadota</taxon>
        <taxon>Gammaproteobacteria</taxon>
        <taxon>Candidatus Competibacteraceae</taxon>
        <taxon>Candidatus Contendibacter</taxon>
    </lineage>
</organism>
<name>A0A7U7J5S9_9GAMM</name>
<accession>A0A7U7J5S9</accession>
<sequence>MPELIPAQMKGLGKSHRQRDEDDQSEIAKGETKGQAETRQNTRLAKPEHHPHCPLRSEIGMGIAGTDEK</sequence>
<feature type="region of interest" description="Disordered" evidence="1">
    <location>
        <begin position="1"/>
        <end position="69"/>
    </location>
</feature>
<protein>
    <submittedName>
        <fullName evidence="2">Uncharacterized protein</fullName>
    </submittedName>
</protein>
<evidence type="ECO:0000313" key="2">
    <source>
        <dbReference type="EMBL" id="CDH47167.1"/>
    </source>
</evidence>
<evidence type="ECO:0000256" key="1">
    <source>
        <dbReference type="SAM" id="MobiDB-lite"/>
    </source>
</evidence>
<proteinExistence type="predicted"/>
<reference evidence="2 3" key="1">
    <citation type="journal article" date="2014" name="ISME J.">
        <title>Candidatus Competibacter-lineage genomes retrieved from metagenomes reveal functional metabolic diversity.</title>
        <authorList>
            <person name="McIlroy S.J."/>
            <person name="Albertsen M."/>
            <person name="Andresen E.K."/>
            <person name="Saunders A.M."/>
            <person name="Kristiansen R."/>
            <person name="Stokholm-Bjerregaard M."/>
            <person name="Nielsen K.L."/>
            <person name="Nielsen P.H."/>
        </authorList>
    </citation>
    <scope>NUCLEOTIDE SEQUENCE [LARGE SCALE GENOMIC DNA]</scope>
    <source>
        <strain evidence="2 3">Run_B_J11</strain>
    </source>
</reference>
<dbReference type="Proteomes" id="UP000019184">
    <property type="component" value="Unassembled WGS sequence"/>
</dbReference>
<dbReference type="EMBL" id="CBTK010000295">
    <property type="protein sequence ID" value="CDH47167.1"/>
    <property type="molecule type" value="Genomic_DNA"/>
</dbReference>
<feature type="compositionally biased region" description="Basic and acidic residues" evidence="1">
    <location>
        <begin position="26"/>
        <end position="36"/>
    </location>
</feature>
<gene>
    <name evidence="2" type="ORF">BN874_770017</name>
</gene>
<dbReference type="AlphaFoldDB" id="A0A7U7J5S9"/>
<comment type="caution">
    <text evidence="2">The sequence shown here is derived from an EMBL/GenBank/DDBJ whole genome shotgun (WGS) entry which is preliminary data.</text>
</comment>
<evidence type="ECO:0000313" key="3">
    <source>
        <dbReference type="Proteomes" id="UP000019184"/>
    </source>
</evidence>
<keyword evidence="3" id="KW-1185">Reference proteome</keyword>